<feature type="domain" description="VTT" evidence="8">
    <location>
        <begin position="37"/>
        <end position="161"/>
    </location>
</feature>
<evidence type="ECO:0000256" key="2">
    <source>
        <dbReference type="ARBA" id="ARBA00010792"/>
    </source>
</evidence>
<evidence type="ECO:0000313" key="9">
    <source>
        <dbReference type="EMBL" id="OGJ06658.1"/>
    </source>
</evidence>
<dbReference type="InterPro" id="IPR032818">
    <property type="entry name" value="DedA-like"/>
</dbReference>
<dbReference type="EMBL" id="MFVW01000008">
    <property type="protein sequence ID" value="OGJ06658.1"/>
    <property type="molecule type" value="Genomic_DNA"/>
</dbReference>
<evidence type="ECO:0000313" key="10">
    <source>
        <dbReference type="Proteomes" id="UP000179274"/>
    </source>
</evidence>
<sequence>MLSVEYLTKLIELAGYFGYGILFLIIFFESFPPTFFLPGDSLLFIAGFLASQGHFDITLLIGTLFVASIFGYIFSYIMGKKLREFILKSNDKYWFKKKHLDYTEEFYKKYGIKALIIGRFVPIVRSFNPTLAGASDMDYKKFMKYTLVGGFLWTTVVTSLGFYLGKKIPNGDKFLTPIVFLIIFVSLIPTFTGHIIEKLKKKTNDK</sequence>
<keyword evidence="6 7" id="KW-0472">Membrane</keyword>
<organism evidence="9 10">
    <name type="scientific">Candidatus Nomurabacteria bacterium RIFOXYA1_FULL_35_17</name>
    <dbReference type="NCBI Taxonomy" id="1801798"/>
    <lineage>
        <taxon>Bacteria</taxon>
        <taxon>Candidatus Nomuraibacteriota</taxon>
    </lineage>
</organism>
<evidence type="ECO:0000256" key="1">
    <source>
        <dbReference type="ARBA" id="ARBA00004651"/>
    </source>
</evidence>
<keyword evidence="3 7" id="KW-1003">Cell membrane</keyword>
<dbReference type="GO" id="GO:0005886">
    <property type="term" value="C:plasma membrane"/>
    <property type="evidence" value="ECO:0007669"/>
    <property type="project" value="UniProtKB-SubCell"/>
</dbReference>
<feature type="transmembrane region" description="Helical" evidence="7">
    <location>
        <begin position="177"/>
        <end position="196"/>
    </location>
</feature>
<accession>A0A1F6YJX9</accession>
<gene>
    <name evidence="9" type="ORF">A2192_01505</name>
</gene>
<proteinExistence type="inferred from homology"/>
<name>A0A1F6YJX9_9BACT</name>
<comment type="similarity">
    <text evidence="2 7">Belongs to the DedA family.</text>
</comment>
<keyword evidence="5 7" id="KW-1133">Transmembrane helix</keyword>
<comment type="subcellular location">
    <subcellularLocation>
        <location evidence="1 7">Cell membrane</location>
        <topology evidence="1 7">Multi-pass membrane protein</topology>
    </subcellularLocation>
</comment>
<dbReference type="PANTHER" id="PTHR30353">
    <property type="entry name" value="INNER MEMBRANE PROTEIN DEDA-RELATED"/>
    <property type="match status" value="1"/>
</dbReference>
<evidence type="ECO:0000256" key="3">
    <source>
        <dbReference type="ARBA" id="ARBA00022475"/>
    </source>
</evidence>
<protein>
    <recommendedName>
        <fullName evidence="8">VTT domain-containing protein</fullName>
    </recommendedName>
</protein>
<evidence type="ECO:0000256" key="5">
    <source>
        <dbReference type="ARBA" id="ARBA00022989"/>
    </source>
</evidence>
<dbReference type="PANTHER" id="PTHR30353:SF0">
    <property type="entry name" value="TRANSMEMBRANE PROTEIN"/>
    <property type="match status" value="1"/>
</dbReference>
<feature type="transmembrane region" description="Helical" evidence="7">
    <location>
        <begin position="6"/>
        <end position="28"/>
    </location>
</feature>
<feature type="transmembrane region" description="Helical" evidence="7">
    <location>
        <begin position="57"/>
        <end position="78"/>
    </location>
</feature>
<dbReference type="AlphaFoldDB" id="A0A1F6YJX9"/>
<dbReference type="Pfam" id="PF09335">
    <property type="entry name" value="VTT_dom"/>
    <property type="match status" value="1"/>
</dbReference>
<evidence type="ECO:0000256" key="4">
    <source>
        <dbReference type="ARBA" id="ARBA00022692"/>
    </source>
</evidence>
<comment type="caution">
    <text evidence="9">The sequence shown here is derived from an EMBL/GenBank/DDBJ whole genome shotgun (WGS) entry which is preliminary data.</text>
</comment>
<evidence type="ECO:0000256" key="6">
    <source>
        <dbReference type="ARBA" id="ARBA00023136"/>
    </source>
</evidence>
<dbReference type="InterPro" id="IPR032816">
    <property type="entry name" value="VTT_dom"/>
</dbReference>
<dbReference type="Proteomes" id="UP000179274">
    <property type="component" value="Unassembled WGS sequence"/>
</dbReference>
<reference evidence="9 10" key="1">
    <citation type="journal article" date="2016" name="Nat. Commun.">
        <title>Thousands of microbial genomes shed light on interconnected biogeochemical processes in an aquifer system.</title>
        <authorList>
            <person name="Anantharaman K."/>
            <person name="Brown C.T."/>
            <person name="Hug L.A."/>
            <person name="Sharon I."/>
            <person name="Castelle C.J."/>
            <person name="Probst A.J."/>
            <person name="Thomas B.C."/>
            <person name="Singh A."/>
            <person name="Wilkins M.J."/>
            <person name="Karaoz U."/>
            <person name="Brodie E.L."/>
            <person name="Williams K.H."/>
            <person name="Hubbard S.S."/>
            <person name="Banfield J.F."/>
        </authorList>
    </citation>
    <scope>NUCLEOTIDE SEQUENCE [LARGE SCALE GENOMIC DNA]</scope>
</reference>
<keyword evidence="4 7" id="KW-0812">Transmembrane</keyword>
<feature type="transmembrane region" description="Helical" evidence="7">
    <location>
        <begin position="145"/>
        <end position="165"/>
    </location>
</feature>
<evidence type="ECO:0000259" key="8">
    <source>
        <dbReference type="Pfam" id="PF09335"/>
    </source>
</evidence>
<evidence type="ECO:0000256" key="7">
    <source>
        <dbReference type="RuleBase" id="RU367016"/>
    </source>
</evidence>